<dbReference type="AlphaFoldDB" id="A0A6S6QVW3"/>
<name>A0A6S6QVW3_9HYPH</name>
<sequence length="92" mass="9779">MLRTVTVLAALLALPTAALADRAEADACAKNLSGESLKTYRAGVGMVEASSTLEQAVRAHLEPLYNAGKITEAEGRKIGEEAAKCMRLVHRK</sequence>
<keyword evidence="3" id="KW-1185">Reference proteome</keyword>
<evidence type="ECO:0000256" key="1">
    <source>
        <dbReference type="SAM" id="SignalP"/>
    </source>
</evidence>
<proteinExistence type="predicted"/>
<evidence type="ECO:0000313" key="3">
    <source>
        <dbReference type="Proteomes" id="UP000515317"/>
    </source>
</evidence>
<protein>
    <submittedName>
        <fullName evidence="2">Uncharacterized protein</fullName>
    </submittedName>
</protein>
<keyword evidence="1" id="KW-0732">Signal</keyword>
<feature type="chain" id="PRO_5027629197" evidence="1">
    <location>
        <begin position="21"/>
        <end position="92"/>
    </location>
</feature>
<dbReference type="EMBL" id="AP023361">
    <property type="protein sequence ID" value="BCJ91170.1"/>
    <property type="molecule type" value="Genomic_DNA"/>
</dbReference>
<dbReference type="RefSeq" id="WP_222874835.1">
    <property type="nucleotide sequence ID" value="NZ_AP023361.1"/>
</dbReference>
<dbReference type="Proteomes" id="UP000515317">
    <property type="component" value="Chromosome"/>
</dbReference>
<dbReference type="KEGG" id="tso:IZ6_19050"/>
<reference evidence="2 3" key="1">
    <citation type="submission" date="2020-08" db="EMBL/GenBank/DDBJ databases">
        <title>Genome sequence of Rhizobiales bacterium strain IZ6.</title>
        <authorList>
            <person name="Nakai R."/>
            <person name="Naganuma T."/>
        </authorList>
    </citation>
    <scope>NUCLEOTIDE SEQUENCE [LARGE SCALE GENOMIC DNA]</scope>
    <source>
        <strain evidence="2 3">IZ6</strain>
    </source>
</reference>
<feature type="signal peptide" evidence="1">
    <location>
        <begin position="1"/>
        <end position="20"/>
    </location>
</feature>
<evidence type="ECO:0000313" key="2">
    <source>
        <dbReference type="EMBL" id="BCJ91170.1"/>
    </source>
</evidence>
<accession>A0A6S6QVW3</accession>
<gene>
    <name evidence="2" type="ORF">IZ6_19050</name>
</gene>
<organism evidence="2 3">
    <name type="scientific">Terrihabitans soli</name>
    <dbReference type="NCBI Taxonomy" id="708113"/>
    <lineage>
        <taxon>Bacteria</taxon>
        <taxon>Pseudomonadati</taxon>
        <taxon>Pseudomonadota</taxon>
        <taxon>Alphaproteobacteria</taxon>
        <taxon>Hyphomicrobiales</taxon>
        <taxon>Terrihabitans</taxon>
    </lineage>
</organism>